<name>A0A8I6YXH8_HORVV</name>
<evidence type="ECO:0000313" key="3">
    <source>
        <dbReference type="Proteomes" id="UP000011116"/>
    </source>
</evidence>
<dbReference type="RefSeq" id="XP_044945987.1">
    <property type="nucleotide sequence ID" value="XM_045090052.1"/>
</dbReference>
<keyword evidence="3" id="KW-1185">Reference proteome</keyword>
<gene>
    <name evidence="2" type="primary">LOC123395117</name>
</gene>
<dbReference type="Gramene" id="HORVU.MOREX.r2.5HG0444540.1">
    <property type="protein sequence ID" value="HORVU.MOREX.r2.5HG0444540.1"/>
    <property type="gene ID" value="HORVU.MOREX.r2.5HG0444540"/>
</dbReference>
<dbReference type="PANTHER" id="PTHR32133:SF386">
    <property type="entry name" value="F-BOX DOMAIN-CONTAINING PROTEIN"/>
    <property type="match status" value="1"/>
</dbReference>
<evidence type="ECO:0000259" key="1">
    <source>
        <dbReference type="SMART" id="SM00256"/>
    </source>
</evidence>
<dbReference type="Gramene" id="HORVU.MOREX.r3.5HG0534380.1">
    <property type="protein sequence ID" value="HORVU.MOREX.r3.5HG0534380.1"/>
    <property type="gene ID" value="HORVU.MOREX.r3.5HG0534380"/>
</dbReference>
<evidence type="ECO:0000313" key="2">
    <source>
        <dbReference type="EnsemblPlants" id="HORVU.MOREX.r3.5HG0534380.1"/>
    </source>
</evidence>
<dbReference type="OrthoDB" id="667600at2759"/>
<organism evidence="2 3">
    <name type="scientific">Hordeum vulgare subsp. vulgare</name>
    <name type="common">Domesticated barley</name>
    <dbReference type="NCBI Taxonomy" id="112509"/>
    <lineage>
        <taxon>Eukaryota</taxon>
        <taxon>Viridiplantae</taxon>
        <taxon>Streptophyta</taxon>
        <taxon>Embryophyta</taxon>
        <taxon>Tracheophyta</taxon>
        <taxon>Spermatophyta</taxon>
        <taxon>Magnoliopsida</taxon>
        <taxon>Liliopsida</taxon>
        <taxon>Poales</taxon>
        <taxon>Poaceae</taxon>
        <taxon>BOP clade</taxon>
        <taxon>Pooideae</taxon>
        <taxon>Triticodae</taxon>
        <taxon>Triticeae</taxon>
        <taxon>Hordeinae</taxon>
        <taxon>Hordeum</taxon>
    </lineage>
</organism>
<sequence length="396" mass="44349">MPPPPPPLPDELLEEVFFRLPPDEPEHLLRASLVSKVWLALLSDPGFRARYRDFHGAPPMLGFLCSWRHNSVREVGDNIPHFFPTTKFPARIPDDDWGNFRYAAWDCRHGRVLLGDGSCDPHSLVVWDPMTGCRRELDQPGQVGSTYGAAVLCAVAGCDHRACHAGPFQVAYIGIDTIEEDGECFATACLSLPMSADRSKPCSESRLDKWGDPCSLLRVGGYTPSWDERAPVFVEDALYIKLMYDPGDPIAVLKYNLRSNCLSLIDVPFAGSIRLNAAILMAMEDGTLGFAHVDKVTLHLWSRQGDSDGIGSWTRRTVIDLDNHLPIQIPNKRFRLIGSLGGSDIVFVTMGLDIYEINLKTLRWKMLQKREKLRGLIPYMSFYNPQEKLITGDVAH</sequence>
<dbReference type="PANTHER" id="PTHR32133">
    <property type="entry name" value="OS07G0120400 PROTEIN"/>
    <property type="match status" value="1"/>
</dbReference>
<accession>A0A8I6YXH8</accession>
<dbReference type="KEGG" id="hvg:123395117"/>
<dbReference type="InterPro" id="IPR001810">
    <property type="entry name" value="F-box_dom"/>
</dbReference>
<protein>
    <recommendedName>
        <fullName evidence="1">F-box domain-containing protein</fullName>
    </recommendedName>
</protein>
<reference evidence="3" key="1">
    <citation type="journal article" date="2012" name="Nature">
        <title>A physical, genetic and functional sequence assembly of the barley genome.</title>
        <authorList>
            <consortium name="The International Barley Genome Sequencing Consortium"/>
            <person name="Mayer K.F."/>
            <person name="Waugh R."/>
            <person name="Brown J.W."/>
            <person name="Schulman A."/>
            <person name="Langridge P."/>
            <person name="Platzer M."/>
            <person name="Fincher G.B."/>
            <person name="Muehlbauer G.J."/>
            <person name="Sato K."/>
            <person name="Close T.J."/>
            <person name="Wise R.P."/>
            <person name="Stein N."/>
        </authorList>
    </citation>
    <scope>NUCLEOTIDE SEQUENCE [LARGE SCALE GENOMIC DNA]</scope>
    <source>
        <strain evidence="3">cv. Morex</strain>
    </source>
</reference>
<feature type="domain" description="F-box" evidence="1">
    <location>
        <begin position="8"/>
        <end position="51"/>
    </location>
</feature>
<reference evidence="2" key="3">
    <citation type="submission" date="2022-01" db="UniProtKB">
        <authorList>
            <consortium name="EnsemblPlants"/>
        </authorList>
    </citation>
    <scope>IDENTIFICATION</scope>
    <source>
        <strain evidence="2">subsp. vulgare</strain>
    </source>
</reference>
<dbReference type="AlphaFoldDB" id="A0A8I6YXH8"/>
<proteinExistence type="predicted"/>
<dbReference type="SUPFAM" id="SSF81383">
    <property type="entry name" value="F-box domain"/>
    <property type="match status" value="1"/>
</dbReference>
<dbReference type="Pfam" id="PF00646">
    <property type="entry name" value="F-box"/>
    <property type="match status" value="1"/>
</dbReference>
<dbReference type="GeneID" id="123395117"/>
<dbReference type="Gene3D" id="1.20.1280.50">
    <property type="match status" value="1"/>
</dbReference>
<dbReference type="Proteomes" id="UP000011116">
    <property type="component" value="Chromosome 5H"/>
</dbReference>
<reference evidence="2" key="2">
    <citation type="submission" date="2020-10" db="EMBL/GenBank/DDBJ databases">
        <authorList>
            <person name="Scholz U."/>
            <person name="Mascher M."/>
            <person name="Fiebig A."/>
        </authorList>
    </citation>
    <scope>NUCLEOTIDE SEQUENCE [LARGE SCALE GENOMIC DNA]</scope>
    <source>
        <strain evidence="2">cv. Morex</strain>
    </source>
</reference>
<dbReference type="InterPro" id="IPR036047">
    <property type="entry name" value="F-box-like_dom_sf"/>
</dbReference>
<dbReference type="EnsemblPlants" id="HORVU.MOREX.r3.5HG0534380.1">
    <property type="protein sequence ID" value="HORVU.MOREX.r3.5HG0534380.1"/>
    <property type="gene ID" value="HORVU.MOREX.r3.5HG0534380"/>
</dbReference>
<dbReference type="SMART" id="SM00256">
    <property type="entry name" value="FBOX"/>
    <property type="match status" value="1"/>
</dbReference>